<dbReference type="EMBL" id="JACHMI010000001">
    <property type="protein sequence ID" value="MBB6556107.1"/>
    <property type="molecule type" value="Genomic_DNA"/>
</dbReference>
<dbReference type="Proteomes" id="UP000565579">
    <property type="component" value="Unassembled WGS sequence"/>
</dbReference>
<protein>
    <submittedName>
        <fullName evidence="2">Uncharacterized protein</fullName>
    </submittedName>
</protein>
<keyword evidence="1" id="KW-1133">Transmembrane helix</keyword>
<evidence type="ECO:0000256" key="1">
    <source>
        <dbReference type="SAM" id="Phobius"/>
    </source>
</evidence>
<sequence length="95" mass="10065">MLALILATNRRQVGNAKTLSELWEPARANGWGRGTALTVVGVVVFAFKFTGSVALVVLTVTAKAIEVLGFIASVVREHLTDLLNPPLPIGRVEAA</sequence>
<dbReference type="AlphaFoldDB" id="A0A7X0P6C8"/>
<name>A0A7X0P6C8_9ACTN</name>
<comment type="caution">
    <text evidence="2">The sequence shown here is derived from an EMBL/GenBank/DDBJ whole genome shotgun (WGS) entry which is preliminary data.</text>
</comment>
<keyword evidence="1" id="KW-0472">Membrane</keyword>
<feature type="transmembrane region" description="Helical" evidence="1">
    <location>
        <begin position="30"/>
        <end position="47"/>
    </location>
</feature>
<keyword evidence="1" id="KW-0812">Transmembrane</keyword>
<organism evidence="2 3">
    <name type="scientific">Nonomuraea rubra</name>
    <dbReference type="NCBI Taxonomy" id="46180"/>
    <lineage>
        <taxon>Bacteria</taxon>
        <taxon>Bacillati</taxon>
        <taxon>Actinomycetota</taxon>
        <taxon>Actinomycetes</taxon>
        <taxon>Streptosporangiales</taxon>
        <taxon>Streptosporangiaceae</taxon>
        <taxon>Nonomuraea</taxon>
    </lineage>
</organism>
<keyword evidence="3" id="KW-1185">Reference proteome</keyword>
<dbReference type="RefSeq" id="WP_350668595.1">
    <property type="nucleotide sequence ID" value="NZ_JBEPEP010000016.1"/>
</dbReference>
<accession>A0A7X0P6C8</accession>
<reference evidence="2 3" key="1">
    <citation type="submission" date="2020-08" db="EMBL/GenBank/DDBJ databases">
        <title>Sequencing the genomes of 1000 actinobacteria strains.</title>
        <authorList>
            <person name="Klenk H.-P."/>
        </authorList>
    </citation>
    <scope>NUCLEOTIDE SEQUENCE [LARGE SCALE GENOMIC DNA]</scope>
    <source>
        <strain evidence="2 3">DSM 43768</strain>
    </source>
</reference>
<gene>
    <name evidence="2" type="ORF">HD593_010902</name>
</gene>
<evidence type="ECO:0000313" key="2">
    <source>
        <dbReference type="EMBL" id="MBB6556107.1"/>
    </source>
</evidence>
<proteinExistence type="predicted"/>
<evidence type="ECO:0000313" key="3">
    <source>
        <dbReference type="Proteomes" id="UP000565579"/>
    </source>
</evidence>